<dbReference type="SUPFAM" id="SSF51445">
    <property type="entry name" value="(Trans)glycosidases"/>
    <property type="match status" value="1"/>
</dbReference>
<gene>
    <name evidence="9" type="ORF">J3Q64DRAFT_1849405</name>
</gene>
<organism evidence="9 10">
    <name type="scientific">Phycomyces blakesleeanus</name>
    <dbReference type="NCBI Taxonomy" id="4837"/>
    <lineage>
        <taxon>Eukaryota</taxon>
        <taxon>Fungi</taxon>
        <taxon>Fungi incertae sedis</taxon>
        <taxon>Mucoromycota</taxon>
        <taxon>Mucoromycotina</taxon>
        <taxon>Mucoromycetes</taxon>
        <taxon>Mucorales</taxon>
        <taxon>Phycomycetaceae</taxon>
        <taxon>Phycomyces</taxon>
    </lineage>
</organism>
<dbReference type="InterPro" id="IPR055235">
    <property type="entry name" value="ASD1_cat"/>
</dbReference>
<dbReference type="GO" id="GO:0016787">
    <property type="term" value="F:hydrolase activity"/>
    <property type="evidence" value="ECO:0007669"/>
    <property type="project" value="UniProtKB-KW"/>
</dbReference>
<evidence type="ECO:0000259" key="8">
    <source>
        <dbReference type="SMART" id="SM00813"/>
    </source>
</evidence>
<evidence type="ECO:0000256" key="2">
    <source>
        <dbReference type="ARBA" id="ARBA00004834"/>
    </source>
</evidence>
<keyword evidence="10" id="KW-1185">Reference proteome</keyword>
<dbReference type="Pfam" id="PF06964">
    <property type="entry name" value="Alpha-L-AF_C"/>
    <property type="match status" value="1"/>
</dbReference>
<dbReference type="Gene3D" id="2.60.40.1180">
    <property type="entry name" value="Golgi alpha-mannosidase II"/>
    <property type="match status" value="1"/>
</dbReference>
<comment type="similarity">
    <text evidence="3">Belongs to the glycosyl hydrolase 51 family.</text>
</comment>
<dbReference type="EMBL" id="JBCLYO010000011">
    <property type="protein sequence ID" value="KAL0085059.1"/>
    <property type="molecule type" value="Genomic_DNA"/>
</dbReference>
<accession>A0ABR3AXC9</accession>
<proteinExistence type="inferred from homology"/>
<dbReference type="PANTHER" id="PTHR31776">
    <property type="entry name" value="ALPHA-L-ARABINOFURANOSIDASE 1"/>
    <property type="match status" value="1"/>
</dbReference>
<sequence>MYLNSLHNLPQVLGLQLKLISSTSLSLSAVAALLCISSTFVNTASALSLTIRNDVAGNSSSPILYGFMYEDINYSGDSGLYGQMLRNWNFQAGDTGGAADLSHWSLVKQNTGSATITLDTANPLNSINKNSLRLDVTTSSASSRVGFSNEGWWGLRVQPGESYTATFFAKATSGFTGPLTVSIESNSGTVLASASVSGLTGAYQKFTVTLKPSVTTTTITNKFVVSVASSGAVGKSVWFDVFSLFGKTYKDRENGIRSDIGNVLEAVQPSFFRFPGGNNLEGQSIPQRWQWNETVGPLEERKGRFGDWSYWNTNGQGLLDYVYMCEDMNMVPVLGVYAGYSLDTSSVPEANLGPYIQQVLDELEYLMGSTSTTYGSLRAKHGHPEPIDIPYIEIGNEDFFSTTYDYRYKAFYDAIKKVYPDKKFISTGPQTSRPYDLLDDHFYLTSKEMIALFNHYDNYARGGSDIFVGEFGTNSQGCCGASAANLDAALADAVFMTGLERNSDLVKMIAYAPLLNRDGQTQWNPDLVGFNTEIVWGTPSYYIQLLWSANRADTILQVDASNGGFGPLYWVVGSKESTKQIFVKMVNTGSSSQTIGINLKGASVHSQGVARVVSGGLEDTNSASSPNTVGIKESVFSLTSATGFNYTFAPYSATVLLLHRM</sequence>
<evidence type="ECO:0000313" key="9">
    <source>
        <dbReference type="EMBL" id="KAL0085059.1"/>
    </source>
</evidence>
<keyword evidence="5" id="KW-0732">Signal</keyword>
<dbReference type="InterPro" id="IPR008979">
    <property type="entry name" value="Galactose-bd-like_sf"/>
</dbReference>
<dbReference type="Pfam" id="PF22848">
    <property type="entry name" value="ASD1_dom"/>
    <property type="match status" value="1"/>
</dbReference>
<evidence type="ECO:0000256" key="4">
    <source>
        <dbReference type="ARBA" id="ARBA00012670"/>
    </source>
</evidence>
<dbReference type="Gene3D" id="3.20.20.80">
    <property type="entry name" value="Glycosidases"/>
    <property type="match status" value="1"/>
</dbReference>
<evidence type="ECO:0000256" key="6">
    <source>
        <dbReference type="ARBA" id="ARBA00022801"/>
    </source>
</evidence>
<evidence type="ECO:0000256" key="5">
    <source>
        <dbReference type="ARBA" id="ARBA00022729"/>
    </source>
</evidence>
<comment type="pathway">
    <text evidence="2">Glycan metabolism; L-arabinan degradation.</text>
</comment>
<dbReference type="SMART" id="SM00813">
    <property type="entry name" value="Alpha-L-AF_C"/>
    <property type="match status" value="1"/>
</dbReference>
<dbReference type="InterPro" id="IPR010720">
    <property type="entry name" value="Alpha-L-AF_C"/>
</dbReference>
<dbReference type="Proteomes" id="UP001448207">
    <property type="component" value="Unassembled WGS sequence"/>
</dbReference>
<dbReference type="EC" id="3.2.1.55" evidence="4"/>
<reference evidence="9 10" key="1">
    <citation type="submission" date="2024-04" db="EMBL/GenBank/DDBJ databases">
        <title>Symmetric and asymmetric DNA N6-adenine methylation regulates different biological responses in Mucorales.</title>
        <authorList>
            <consortium name="Lawrence Berkeley National Laboratory"/>
            <person name="Lax C."/>
            <person name="Mondo S.J."/>
            <person name="Osorio-Concepcion M."/>
            <person name="Muszewska A."/>
            <person name="Corrochano-Luque M."/>
            <person name="Gutierrez G."/>
            <person name="Riley R."/>
            <person name="Lipzen A."/>
            <person name="Guo J."/>
            <person name="Hundley H."/>
            <person name="Amirebrahimi M."/>
            <person name="Ng V."/>
            <person name="Lorenzo-Gutierrez D."/>
            <person name="Binder U."/>
            <person name="Yang J."/>
            <person name="Song Y."/>
            <person name="Canovas D."/>
            <person name="Navarro E."/>
            <person name="Freitag M."/>
            <person name="Gabaldon T."/>
            <person name="Grigoriev I.V."/>
            <person name="Corrochano L.M."/>
            <person name="Nicolas F.E."/>
            <person name="Garre V."/>
        </authorList>
    </citation>
    <scope>NUCLEOTIDE SEQUENCE [LARGE SCALE GENOMIC DNA]</scope>
    <source>
        <strain evidence="9 10">L51</strain>
    </source>
</reference>
<comment type="caution">
    <text evidence="9">The sequence shown here is derived from an EMBL/GenBank/DDBJ whole genome shotgun (WGS) entry which is preliminary data.</text>
</comment>
<dbReference type="Gene3D" id="2.60.120.260">
    <property type="entry name" value="Galactose-binding domain-like"/>
    <property type="match status" value="1"/>
</dbReference>
<evidence type="ECO:0000313" key="10">
    <source>
        <dbReference type="Proteomes" id="UP001448207"/>
    </source>
</evidence>
<keyword evidence="6 9" id="KW-0378">Hydrolase</keyword>
<dbReference type="InterPro" id="IPR017853">
    <property type="entry name" value="GH"/>
</dbReference>
<dbReference type="InterPro" id="IPR051563">
    <property type="entry name" value="Glycosyl_Hydrolase_51"/>
</dbReference>
<evidence type="ECO:0000256" key="7">
    <source>
        <dbReference type="ARBA" id="ARBA00023180"/>
    </source>
</evidence>
<evidence type="ECO:0000256" key="1">
    <source>
        <dbReference type="ARBA" id="ARBA00001462"/>
    </source>
</evidence>
<name>A0ABR3AXC9_PHYBL</name>
<feature type="domain" description="Alpha-L-arabinofuranosidase C-terminal" evidence="8">
    <location>
        <begin position="469"/>
        <end position="652"/>
    </location>
</feature>
<dbReference type="InterPro" id="IPR013780">
    <property type="entry name" value="Glyco_hydro_b"/>
</dbReference>
<dbReference type="PANTHER" id="PTHR31776:SF0">
    <property type="entry name" value="ALPHA-L-ARABINOFURANOSIDASE 1"/>
    <property type="match status" value="1"/>
</dbReference>
<comment type="catalytic activity">
    <reaction evidence="1">
        <text>Hydrolysis of terminal non-reducing alpha-L-arabinofuranoside residues in alpha-L-arabinosides.</text>
        <dbReference type="EC" id="3.2.1.55"/>
    </reaction>
</comment>
<keyword evidence="7" id="KW-0325">Glycoprotein</keyword>
<protein>
    <recommendedName>
        <fullName evidence="4">non-reducing end alpha-L-arabinofuranosidase</fullName>
        <ecNumber evidence="4">3.2.1.55</ecNumber>
    </recommendedName>
</protein>
<evidence type="ECO:0000256" key="3">
    <source>
        <dbReference type="ARBA" id="ARBA00007186"/>
    </source>
</evidence>
<dbReference type="SUPFAM" id="SSF49785">
    <property type="entry name" value="Galactose-binding domain-like"/>
    <property type="match status" value="1"/>
</dbReference>